<dbReference type="GO" id="GO:0005762">
    <property type="term" value="C:mitochondrial large ribosomal subunit"/>
    <property type="evidence" value="ECO:0007669"/>
    <property type="project" value="TreeGrafter"/>
</dbReference>
<dbReference type="SUPFAM" id="SSF50193">
    <property type="entry name" value="Ribosomal protein L14"/>
    <property type="match status" value="1"/>
</dbReference>
<accession>A0A8A6W2L8</accession>
<dbReference type="Pfam" id="PF00238">
    <property type="entry name" value="Ribosomal_L14"/>
    <property type="match status" value="1"/>
</dbReference>
<dbReference type="GeneID" id="70637865"/>
<evidence type="ECO:0000256" key="4">
    <source>
        <dbReference type="RuleBase" id="RU003949"/>
    </source>
</evidence>
<comment type="similarity">
    <text evidence="1 4">Belongs to the universal ribosomal protein uL14 family.</text>
</comment>
<gene>
    <name evidence="5" type="primary">rpl14</name>
</gene>
<name>A0A8A6W2L8_9STRA</name>
<reference evidence="5" key="1">
    <citation type="submission" date="2021-01" db="EMBL/GenBank/DDBJ databases">
        <authorList>
            <person name="Huang H."/>
            <person name="Chen N."/>
        </authorList>
    </citation>
    <scope>NUCLEOTIDE SEQUENCE</scope>
</reference>
<dbReference type="PANTHER" id="PTHR11761:SF3">
    <property type="entry name" value="LARGE RIBOSOMAL SUBUNIT PROTEIN UL14M"/>
    <property type="match status" value="1"/>
</dbReference>
<dbReference type="InterPro" id="IPR036853">
    <property type="entry name" value="Ribosomal_uL14_sf"/>
</dbReference>
<evidence type="ECO:0000256" key="3">
    <source>
        <dbReference type="ARBA" id="ARBA00023274"/>
    </source>
</evidence>
<keyword evidence="3 4" id="KW-0687">Ribonucleoprotein</keyword>
<dbReference type="EMBL" id="MW435847">
    <property type="protein sequence ID" value="QTK21666.1"/>
    <property type="molecule type" value="Genomic_DNA"/>
</dbReference>
<dbReference type="RefSeq" id="YP_010248471.1">
    <property type="nucleotide sequence ID" value="NC_060315.1"/>
</dbReference>
<dbReference type="SMART" id="SM01374">
    <property type="entry name" value="Ribosomal_L14"/>
    <property type="match status" value="1"/>
</dbReference>
<keyword evidence="5" id="KW-0496">Mitochondrion</keyword>
<dbReference type="CDD" id="cd00337">
    <property type="entry name" value="Ribosomal_uL14"/>
    <property type="match status" value="1"/>
</dbReference>
<dbReference type="GO" id="GO:0070180">
    <property type="term" value="F:large ribosomal subunit rRNA binding"/>
    <property type="evidence" value="ECO:0007669"/>
    <property type="project" value="TreeGrafter"/>
</dbReference>
<evidence type="ECO:0000256" key="2">
    <source>
        <dbReference type="ARBA" id="ARBA00022980"/>
    </source>
</evidence>
<dbReference type="PANTHER" id="PTHR11761">
    <property type="entry name" value="50S/60S RIBOSOMAL PROTEIN L14/L23"/>
    <property type="match status" value="1"/>
</dbReference>
<proteinExistence type="inferred from homology"/>
<dbReference type="Gene3D" id="2.40.150.20">
    <property type="entry name" value="Ribosomal protein L14"/>
    <property type="match status" value="1"/>
</dbReference>
<keyword evidence="2 4" id="KW-0689">Ribosomal protein</keyword>
<evidence type="ECO:0000256" key="1">
    <source>
        <dbReference type="ARBA" id="ARBA00010745"/>
    </source>
</evidence>
<sequence length="126" mass="14076">MIYNQSILKVIDNSGASKVKCLKILGGFKKKSISEGDFLVVSVNRLKKKNKDISKVLKGNVLKALLLRTKKKKRKKDGSFFNFTENSVCLLNNKKKLIATRVIGPVSRTVKKKSSLKSLNISTGFF</sequence>
<dbReference type="HAMAP" id="MF_01367">
    <property type="entry name" value="Ribosomal_uL14"/>
    <property type="match status" value="1"/>
</dbReference>
<geneLocation type="mitochondrion" evidence="5"/>
<dbReference type="GO" id="GO:0003735">
    <property type="term" value="F:structural constituent of ribosome"/>
    <property type="evidence" value="ECO:0007669"/>
    <property type="project" value="InterPro"/>
</dbReference>
<evidence type="ECO:0000313" key="5">
    <source>
        <dbReference type="EMBL" id="QTK21666.1"/>
    </source>
</evidence>
<dbReference type="GO" id="GO:0006412">
    <property type="term" value="P:translation"/>
    <property type="evidence" value="ECO:0007669"/>
    <property type="project" value="InterPro"/>
</dbReference>
<organism evidence="5">
    <name type="scientific">Coscinodiscus granii</name>
    <dbReference type="NCBI Taxonomy" id="265552"/>
    <lineage>
        <taxon>Eukaryota</taxon>
        <taxon>Sar</taxon>
        <taxon>Stramenopiles</taxon>
        <taxon>Ochrophyta</taxon>
        <taxon>Bacillariophyta</taxon>
        <taxon>Coscinodiscophyceae</taxon>
        <taxon>Coscinodiscophycidae</taxon>
        <taxon>Coscinodiscales</taxon>
        <taxon>Coscinodiscaceae</taxon>
        <taxon>Coscinodiscus</taxon>
    </lineage>
</organism>
<dbReference type="InterPro" id="IPR000218">
    <property type="entry name" value="Ribosomal_uL14"/>
</dbReference>
<dbReference type="AlphaFoldDB" id="A0A8A6W2L8"/>
<protein>
    <submittedName>
        <fullName evidence="5">Ribosomal protein L14</fullName>
    </submittedName>
</protein>